<feature type="transmembrane region" description="Helical" evidence="9">
    <location>
        <begin position="128"/>
        <end position="145"/>
    </location>
</feature>
<feature type="transmembrane region" description="Helical" evidence="9">
    <location>
        <begin position="423"/>
        <end position="440"/>
    </location>
</feature>
<feature type="transmembrane region" description="Helical" evidence="9">
    <location>
        <begin position="36"/>
        <end position="55"/>
    </location>
</feature>
<evidence type="ECO:0000256" key="5">
    <source>
        <dbReference type="ARBA" id="ARBA00022692"/>
    </source>
</evidence>
<reference evidence="10 11" key="1">
    <citation type="submission" date="2024-06" db="EMBL/GenBank/DDBJ databases">
        <title>The Natural Products Discovery Center: Release of the First 8490 Sequenced Strains for Exploring Actinobacteria Biosynthetic Diversity.</title>
        <authorList>
            <person name="Kalkreuter E."/>
            <person name="Kautsar S.A."/>
            <person name="Yang D."/>
            <person name="Bader C.D."/>
            <person name="Teijaro C.N."/>
            <person name="Fluegel L."/>
            <person name="Davis C.M."/>
            <person name="Simpson J.R."/>
            <person name="Lauterbach L."/>
            <person name="Steele A.D."/>
            <person name="Gui C."/>
            <person name="Meng S."/>
            <person name="Li G."/>
            <person name="Viehrig K."/>
            <person name="Ye F."/>
            <person name="Su P."/>
            <person name="Kiefer A.F."/>
            <person name="Nichols A."/>
            <person name="Cepeda A.J."/>
            <person name="Yan W."/>
            <person name="Fan B."/>
            <person name="Jiang Y."/>
            <person name="Adhikari A."/>
            <person name="Zheng C.-J."/>
            <person name="Schuster L."/>
            <person name="Cowan T.M."/>
            <person name="Smanski M.J."/>
            <person name="Chevrette M.G."/>
            <person name="De Carvalho L.P.S."/>
            <person name="Shen B."/>
        </authorList>
    </citation>
    <scope>NUCLEOTIDE SEQUENCE [LARGE SCALE GENOMIC DNA]</scope>
    <source>
        <strain evidence="10 11">NPDC050100</strain>
    </source>
</reference>
<comment type="caution">
    <text evidence="10">The sequence shown here is derived from an EMBL/GenBank/DDBJ whole genome shotgun (WGS) entry which is preliminary data.</text>
</comment>
<dbReference type="PANTHER" id="PTHR33908:SF11">
    <property type="entry name" value="MEMBRANE PROTEIN"/>
    <property type="match status" value="1"/>
</dbReference>
<feature type="region of interest" description="Disordered" evidence="8">
    <location>
        <begin position="466"/>
        <end position="505"/>
    </location>
</feature>
<evidence type="ECO:0000256" key="3">
    <source>
        <dbReference type="ARBA" id="ARBA00022676"/>
    </source>
</evidence>
<evidence type="ECO:0000256" key="7">
    <source>
        <dbReference type="ARBA" id="ARBA00023136"/>
    </source>
</evidence>
<feature type="transmembrane region" description="Helical" evidence="9">
    <location>
        <begin position="151"/>
        <end position="170"/>
    </location>
</feature>
<protein>
    <recommendedName>
        <fullName evidence="12">Phospholipid carrier-dependent glycosyltransferase</fullName>
    </recommendedName>
</protein>
<dbReference type="InterPro" id="IPR050297">
    <property type="entry name" value="LipidA_mod_glycosyltrf_83"/>
</dbReference>
<proteinExistence type="predicted"/>
<evidence type="ECO:0000313" key="11">
    <source>
        <dbReference type="Proteomes" id="UP001551675"/>
    </source>
</evidence>
<feature type="transmembrane region" description="Helical" evidence="9">
    <location>
        <begin position="96"/>
        <end position="121"/>
    </location>
</feature>
<evidence type="ECO:0000256" key="4">
    <source>
        <dbReference type="ARBA" id="ARBA00022679"/>
    </source>
</evidence>
<gene>
    <name evidence="10" type="ORF">AB0I59_35815</name>
</gene>
<feature type="transmembrane region" description="Helical" evidence="9">
    <location>
        <begin position="182"/>
        <end position="208"/>
    </location>
</feature>
<keyword evidence="7 9" id="KW-0472">Membrane</keyword>
<feature type="transmembrane region" description="Helical" evidence="9">
    <location>
        <begin position="214"/>
        <end position="234"/>
    </location>
</feature>
<evidence type="ECO:0000256" key="6">
    <source>
        <dbReference type="ARBA" id="ARBA00022989"/>
    </source>
</evidence>
<feature type="transmembrane region" description="Helical" evidence="9">
    <location>
        <begin position="397"/>
        <end position="417"/>
    </location>
</feature>
<evidence type="ECO:0000256" key="1">
    <source>
        <dbReference type="ARBA" id="ARBA00004651"/>
    </source>
</evidence>
<keyword evidence="4" id="KW-0808">Transferase</keyword>
<accession>A0ABV3GQS2</accession>
<dbReference type="EMBL" id="JBFALK010000026">
    <property type="protein sequence ID" value="MEV0973989.1"/>
    <property type="molecule type" value="Genomic_DNA"/>
</dbReference>
<feature type="transmembrane region" description="Helical" evidence="9">
    <location>
        <begin position="447"/>
        <end position="465"/>
    </location>
</feature>
<feature type="compositionally biased region" description="Basic and acidic residues" evidence="8">
    <location>
        <begin position="485"/>
        <end position="498"/>
    </location>
</feature>
<evidence type="ECO:0000256" key="8">
    <source>
        <dbReference type="SAM" id="MobiDB-lite"/>
    </source>
</evidence>
<evidence type="ECO:0000313" key="10">
    <source>
        <dbReference type="EMBL" id="MEV0973989.1"/>
    </source>
</evidence>
<keyword evidence="2" id="KW-1003">Cell membrane</keyword>
<comment type="subcellular location">
    <subcellularLocation>
        <location evidence="1">Cell membrane</location>
        <topology evidence="1">Multi-pass membrane protein</topology>
    </subcellularLocation>
</comment>
<organism evidence="10 11">
    <name type="scientific">Microtetraspora glauca</name>
    <dbReference type="NCBI Taxonomy" id="1996"/>
    <lineage>
        <taxon>Bacteria</taxon>
        <taxon>Bacillati</taxon>
        <taxon>Actinomycetota</taxon>
        <taxon>Actinomycetes</taxon>
        <taxon>Streptosporangiales</taxon>
        <taxon>Streptosporangiaceae</taxon>
        <taxon>Microtetraspora</taxon>
    </lineage>
</organism>
<sequence>MPAGLRMPAGFGVPALGRTAARLRTRTGALLARHRTFAVVLALAAALRVVTMLGYPPARLYWYDSFTYLDNAVHLRPSSTFHPIGYPLLLRALLPFHSVTVVVAVQHAMGLATGLIVYALARHKGLPVWGAVLATVPVLFDASFLRLEHAVLSDTLFILLVVAAVAVLAWRERPSPRCALVAGLLLAGAALTRTIALPLLLLVLLVLALRRVSWRAVVVLALAGMVPLAGYAAWYGATHGKVALSGADGVALWARTMTFADCAVVQPPPELAPLCPNGTVVDAASEYVWAPGASINLLPGGRFAHNERAREFALRAIAAQPLDYLRDVFADTSIAFRWTPVAHPARTVPAFGFARGIWSLPDQPLVAEVRRTYASDIGAMRSAGPYADVLIVYQRLAYLRGPVLAAILLLGAAGAVLRPGRAALPWAVAMGLLVGPVAALDFDHRYVLPVVPVACVAAALAVRPARPGKGDKEKGGRGVGVGSLERQEAAGPQEDRPPPHHLTAS</sequence>
<dbReference type="Proteomes" id="UP001551675">
    <property type="component" value="Unassembled WGS sequence"/>
</dbReference>
<keyword evidence="11" id="KW-1185">Reference proteome</keyword>
<keyword evidence="6 9" id="KW-1133">Transmembrane helix</keyword>
<evidence type="ECO:0000256" key="2">
    <source>
        <dbReference type="ARBA" id="ARBA00022475"/>
    </source>
</evidence>
<keyword evidence="3" id="KW-0328">Glycosyltransferase</keyword>
<name>A0ABV3GQS2_MICGL</name>
<keyword evidence="5 9" id="KW-0812">Transmembrane</keyword>
<dbReference type="RefSeq" id="WP_358140131.1">
    <property type="nucleotide sequence ID" value="NZ_JBFALK010000026.1"/>
</dbReference>
<evidence type="ECO:0000256" key="9">
    <source>
        <dbReference type="SAM" id="Phobius"/>
    </source>
</evidence>
<evidence type="ECO:0008006" key="12">
    <source>
        <dbReference type="Google" id="ProtNLM"/>
    </source>
</evidence>
<dbReference type="PANTHER" id="PTHR33908">
    <property type="entry name" value="MANNOSYLTRANSFERASE YKCB-RELATED"/>
    <property type="match status" value="1"/>
</dbReference>